<evidence type="ECO:0008006" key="3">
    <source>
        <dbReference type="Google" id="ProtNLM"/>
    </source>
</evidence>
<accession>A0A6L7GF96</accession>
<name>A0A6L7GF96_9SPHN</name>
<comment type="caution">
    <text evidence="1">The sequence shown here is derived from an EMBL/GenBank/DDBJ whole genome shotgun (WGS) entry which is preliminary data.</text>
</comment>
<dbReference type="EMBL" id="WTYU01000001">
    <property type="protein sequence ID" value="MXP14752.1"/>
    <property type="molecule type" value="Genomic_DNA"/>
</dbReference>
<organism evidence="1 2">
    <name type="scientific">Allopontixanthobacter confluentis</name>
    <dbReference type="NCBI Taxonomy" id="1849021"/>
    <lineage>
        <taxon>Bacteria</taxon>
        <taxon>Pseudomonadati</taxon>
        <taxon>Pseudomonadota</taxon>
        <taxon>Alphaproteobacteria</taxon>
        <taxon>Sphingomonadales</taxon>
        <taxon>Erythrobacteraceae</taxon>
        <taxon>Allopontixanthobacter</taxon>
    </lineage>
</organism>
<dbReference type="Proteomes" id="UP000473531">
    <property type="component" value="Unassembled WGS sequence"/>
</dbReference>
<keyword evidence="2" id="KW-1185">Reference proteome</keyword>
<dbReference type="Pfam" id="PF06035">
    <property type="entry name" value="Peptidase_C93"/>
    <property type="match status" value="1"/>
</dbReference>
<dbReference type="Gene3D" id="3.10.620.30">
    <property type="match status" value="1"/>
</dbReference>
<dbReference type="PANTHER" id="PTHR39327">
    <property type="match status" value="1"/>
</dbReference>
<dbReference type="RefSeq" id="WP_160601086.1">
    <property type="nucleotide sequence ID" value="NZ_WTYU01000001.1"/>
</dbReference>
<protein>
    <recommendedName>
        <fullName evidence="3">Transglutaminase-like cysteine proteinase BTLCP</fullName>
    </recommendedName>
</protein>
<gene>
    <name evidence="1" type="ORF">GRI44_08315</name>
</gene>
<evidence type="ECO:0000313" key="2">
    <source>
        <dbReference type="Proteomes" id="UP000473531"/>
    </source>
</evidence>
<dbReference type="PANTHER" id="PTHR39327:SF1">
    <property type="entry name" value="BLR5470 PROTEIN"/>
    <property type="match status" value="1"/>
</dbReference>
<proteinExistence type="predicted"/>
<sequence length="316" mass="33482">MSAGLSLAPTAQAQVAPEVVNVALMLPASAAALASVSCHMPAGIAGTSAFTPAAAASPFAQQTKSAALNGNGTMTALERMIQAQSGQASAAAVEAAYGKPVQAPAQTASAMPVSLLGLSNCLGQSEGRLVNVMPALAETRTNRTQGATDFLASKRISIGKTHFEADWQRVSRGSVSKDWANRRLGALQRSDADIISAVNAYANKTIRYAEDRDLWGKADYWANAKTTFRLGKGDCEDIAIAKMQMLAALGIKRDDMVLTLAKDLVRRVDHAVLIVRVDGRFVMLDNTTDKLIDASVSQGYRPVLSFGNKQSWLHGY</sequence>
<dbReference type="SUPFAM" id="SSF54001">
    <property type="entry name" value="Cysteine proteinases"/>
    <property type="match status" value="1"/>
</dbReference>
<dbReference type="InterPro" id="IPR038765">
    <property type="entry name" value="Papain-like_cys_pep_sf"/>
</dbReference>
<evidence type="ECO:0000313" key="1">
    <source>
        <dbReference type="EMBL" id="MXP14752.1"/>
    </source>
</evidence>
<dbReference type="AlphaFoldDB" id="A0A6L7GF96"/>
<dbReference type="OrthoDB" id="5401788at2"/>
<dbReference type="InterPro" id="IPR010319">
    <property type="entry name" value="Transglutaminase-like_Cys_pept"/>
</dbReference>
<reference evidence="1 2" key="1">
    <citation type="submission" date="2019-12" db="EMBL/GenBank/DDBJ databases">
        <title>Genomic-based taxomic classification of the family Erythrobacteraceae.</title>
        <authorList>
            <person name="Xu L."/>
        </authorList>
    </citation>
    <scope>NUCLEOTIDE SEQUENCE [LARGE SCALE GENOMIC DNA]</scope>
    <source>
        <strain evidence="1 2">KCTC 52259</strain>
    </source>
</reference>